<organism evidence="2 3">
    <name type="scientific">Leptomonas seymouri</name>
    <dbReference type="NCBI Taxonomy" id="5684"/>
    <lineage>
        <taxon>Eukaryota</taxon>
        <taxon>Discoba</taxon>
        <taxon>Euglenozoa</taxon>
        <taxon>Kinetoplastea</taxon>
        <taxon>Metakinetoplastina</taxon>
        <taxon>Trypanosomatida</taxon>
        <taxon>Trypanosomatidae</taxon>
        <taxon>Leishmaniinae</taxon>
        <taxon>Leptomonas</taxon>
    </lineage>
</organism>
<feature type="compositionally biased region" description="Polar residues" evidence="1">
    <location>
        <begin position="136"/>
        <end position="156"/>
    </location>
</feature>
<evidence type="ECO:0000256" key="1">
    <source>
        <dbReference type="SAM" id="MobiDB-lite"/>
    </source>
</evidence>
<dbReference type="VEuPathDB" id="TriTrypDB:Lsey_0807_0010"/>
<dbReference type="AlphaFoldDB" id="A0A0N1I0J9"/>
<sequence>MSASFNARLALEATAYRQHRVILLQELKDFQQILRTYLTIRAALQRYLAESAGDQRHDSRNNDTTSLSTSAIEIQDYKQQPVVTKALFCSTTPSTASDDTHDPTEVATRTSYTATPPSQSLDEVTKKLNYRRKSTLETTTNPPASPANHEQPTDTLKSPGAKDQYIPIRRKQRTQLPPHSHEPSTPTPLAQIKAEEAEEAAARAAHTL</sequence>
<comment type="caution">
    <text evidence="2">The sequence shown here is derived from an EMBL/GenBank/DDBJ whole genome shotgun (WGS) entry which is preliminary data.</text>
</comment>
<gene>
    <name evidence="2" type="ORF">ABL78_8460</name>
</gene>
<reference evidence="2 3" key="1">
    <citation type="journal article" date="2015" name="PLoS Pathog.">
        <title>Leptomonas seymouri: Adaptations to the Dixenous Life Cycle Analyzed by Genome Sequencing, Transcriptome Profiling and Co-infection with Leishmania donovani.</title>
        <authorList>
            <person name="Kraeva N."/>
            <person name="Butenko A."/>
            <person name="Hlavacova J."/>
            <person name="Kostygov A."/>
            <person name="Myskova J."/>
            <person name="Grybchuk D."/>
            <person name="Lestinova T."/>
            <person name="Votypka J."/>
            <person name="Volf P."/>
            <person name="Opperdoes F."/>
            <person name="Flegontov P."/>
            <person name="Lukes J."/>
            <person name="Yurchenko V."/>
        </authorList>
    </citation>
    <scope>NUCLEOTIDE SEQUENCE [LARGE SCALE GENOMIC DNA]</scope>
    <source>
        <strain evidence="2 3">ATCC 30220</strain>
    </source>
</reference>
<keyword evidence="3" id="KW-1185">Reference proteome</keyword>
<feature type="compositionally biased region" description="Polar residues" evidence="1">
    <location>
        <begin position="107"/>
        <end position="122"/>
    </location>
</feature>
<dbReference type="EMBL" id="LJSK01000805">
    <property type="protein sequence ID" value="KPI82530.1"/>
    <property type="molecule type" value="Genomic_DNA"/>
</dbReference>
<feature type="non-terminal residue" evidence="2">
    <location>
        <position position="208"/>
    </location>
</feature>
<feature type="region of interest" description="Disordered" evidence="1">
    <location>
        <begin position="91"/>
        <end position="208"/>
    </location>
</feature>
<accession>A0A0N1I0J9</accession>
<evidence type="ECO:0000313" key="3">
    <source>
        <dbReference type="Proteomes" id="UP000038009"/>
    </source>
</evidence>
<evidence type="ECO:0000313" key="2">
    <source>
        <dbReference type="EMBL" id="KPI82530.1"/>
    </source>
</evidence>
<proteinExistence type="predicted"/>
<protein>
    <submittedName>
        <fullName evidence="2">Uncharacterized protein</fullName>
    </submittedName>
</protein>
<dbReference type="Proteomes" id="UP000038009">
    <property type="component" value="Unassembled WGS sequence"/>
</dbReference>
<name>A0A0N1I0J9_LEPSE</name>